<dbReference type="SUPFAM" id="SSF49265">
    <property type="entry name" value="Fibronectin type III"/>
    <property type="match status" value="1"/>
</dbReference>
<feature type="signal peptide" evidence="1">
    <location>
        <begin position="1"/>
        <end position="23"/>
    </location>
</feature>
<evidence type="ECO:0000313" key="3">
    <source>
        <dbReference type="Proteomes" id="UP000190121"/>
    </source>
</evidence>
<evidence type="ECO:0000313" key="2">
    <source>
        <dbReference type="EMBL" id="SJZ99528.1"/>
    </source>
</evidence>
<accession>A0A1T4Q8J1</accession>
<reference evidence="3" key="1">
    <citation type="submission" date="2017-02" db="EMBL/GenBank/DDBJ databases">
        <authorList>
            <person name="Varghese N."/>
            <person name="Submissions S."/>
        </authorList>
    </citation>
    <scope>NUCLEOTIDE SEQUENCE [LARGE SCALE GENOMIC DNA]</scope>
    <source>
        <strain evidence="3">ATCC 51356</strain>
    </source>
</reference>
<sequence length="413" mass="46104">MKRIYTLLAVTLAIFASVLSSTAQIKERMIIYPKTGTPFGIRVDHTDSIMFLTDQVDLTSSMNVSPLSGVTGGIKLDVTVGKDVKKICIAFPEKYMLGDAEKTDAEMIHFISRMHKDVHKVDMLDPNLRTTSFELKGMQQGYTYVGIIYAMDEYGCIGPVAKKEFQVPKGPLKGNPKVSAKFSDIDFRAFTVDLEPNSDCAAYYFLLTMKDDPSLAESMKMLHIPDMMHYVVAFGADFRTRQPHVGNKKQTFKKLRPGKEYIINVVMVDADGQMSDIVENKVETKKAGTDQTSRIAVTVSGITSTTATVSCKPDANTSEYRYFIQEKDKYTEEFAMDYIKNTPEIQNLPFEYGESSFTWENLASDTSYYAIAMGMNANNEWGEMTKVEFKTLPAGPGAPATKTKNGVVARENK</sequence>
<evidence type="ECO:0000256" key="1">
    <source>
        <dbReference type="SAM" id="SignalP"/>
    </source>
</evidence>
<dbReference type="RefSeq" id="WP_078737589.1">
    <property type="nucleotide sequence ID" value="NZ_FUXE01000028.1"/>
</dbReference>
<dbReference type="AlphaFoldDB" id="A0A1T4Q8J1"/>
<keyword evidence="3" id="KW-1185">Reference proteome</keyword>
<protein>
    <recommendedName>
        <fullName evidence="4">Fibronectin type-III domain-containing protein</fullName>
    </recommendedName>
</protein>
<organism evidence="2 3">
    <name type="scientific">Porphyromonas circumdentaria</name>
    <dbReference type="NCBI Taxonomy" id="29524"/>
    <lineage>
        <taxon>Bacteria</taxon>
        <taxon>Pseudomonadati</taxon>
        <taxon>Bacteroidota</taxon>
        <taxon>Bacteroidia</taxon>
        <taxon>Bacteroidales</taxon>
        <taxon>Porphyromonadaceae</taxon>
        <taxon>Porphyromonas</taxon>
    </lineage>
</organism>
<dbReference type="InterPro" id="IPR036116">
    <property type="entry name" value="FN3_sf"/>
</dbReference>
<dbReference type="STRING" id="29524.SAMN02745171_01723"/>
<keyword evidence="1" id="KW-0732">Signal</keyword>
<evidence type="ECO:0008006" key="4">
    <source>
        <dbReference type="Google" id="ProtNLM"/>
    </source>
</evidence>
<dbReference type="Proteomes" id="UP000190121">
    <property type="component" value="Unassembled WGS sequence"/>
</dbReference>
<dbReference type="EMBL" id="FUXE01000028">
    <property type="protein sequence ID" value="SJZ99528.1"/>
    <property type="molecule type" value="Genomic_DNA"/>
</dbReference>
<gene>
    <name evidence="2" type="ORF">SAMN02745171_01723</name>
</gene>
<feature type="chain" id="PRO_5012188289" description="Fibronectin type-III domain-containing protein" evidence="1">
    <location>
        <begin position="24"/>
        <end position="413"/>
    </location>
</feature>
<dbReference type="OrthoDB" id="1075845at2"/>
<proteinExistence type="predicted"/>
<name>A0A1T4Q8J1_9PORP</name>